<accession>A0AAE3GQS2</accession>
<keyword evidence="2" id="KW-1185">Reference proteome</keyword>
<evidence type="ECO:0000313" key="1">
    <source>
        <dbReference type="EMBL" id="MCP2728484.1"/>
    </source>
</evidence>
<sequence>MKRIYKLIMLALLSVSITFLGWGILVEAANPPIQFISPNIEPPQRIGSSYMLHGGPSCPNYYTHALIPANQLGLTAKEAPILLFHVDNRDRAISPETISLEIELHSADDKYDEELLYNSRISVPTVKLPAIIGFRIPEIVYSQLKIDQFYQWSMAINCGKNTGDISHDSDYIGGFIYPTQLDAKLAAEIAKAKPIEQVAIYAANGIWYQALDILTQLRKSDSNNQKLAGDWESLLKSAGFDTRYDIKLDRLVRAKLWL</sequence>
<name>A0AAE3GQS2_9CYAN</name>
<reference evidence="1" key="1">
    <citation type="submission" date="2022-06" db="EMBL/GenBank/DDBJ databases">
        <title>New cyanobacteria of genus Symplocastrum in benthos of Lake Baikal.</title>
        <authorList>
            <person name="Sorokovikova E."/>
            <person name="Tikhonova I."/>
            <person name="Krasnopeev A."/>
            <person name="Evseev P."/>
            <person name="Gladkikh A."/>
            <person name="Belykh O."/>
        </authorList>
    </citation>
    <scope>NUCLEOTIDE SEQUENCE</scope>
    <source>
        <strain evidence="1">BBK-W-15</strain>
    </source>
</reference>
<evidence type="ECO:0000313" key="2">
    <source>
        <dbReference type="Proteomes" id="UP001204953"/>
    </source>
</evidence>
<dbReference type="AlphaFoldDB" id="A0AAE3GQS2"/>
<gene>
    <name evidence="1" type="ORF">NJ959_08345</name>
</gene>
<dbReference type="Proteomes" id="UP001204953">
    <property type="component" value="Unassembled WGS sequence"/>
</dbReference>
<comment type="caution">
    <text evidence="1">The sequence shown here is derived from an EMBL/GenBank/DDBJ whole genome shotgun (WGS) entry which is preliminary data.</text>
</comment>
<dbReference type="EMBL" id="JAMZMM010000057">
    <property type="protein sequence ID" value="MCP2728484.1"/>
    <property type="molecule type" value="Genomic_DNA"/>
</dbReference>
<protein>
    <submittedName>
        <fullName evidence="1">DUF928 domain-containing protein</fullName>
    </submittedName>
</protein>
<organism evidence="1 2">
    <name type="scientific">Limnofasciculus baicalensis BBK-W-15</name>
    <dbReference type="NCBI Taxonomy" id="2699891"/>
    <lineage>
        <taxon>Bacteria</taxon>
        <taxon>Bacillati</taxon>
        <taxon>Cyanobacteriota</taxon>
        <taxon>Cyanophyceae</taxon>
        <taxon>Coleofasciculales</taxon>
        <taxon>Coleofasciculaceae</taxon>
        <taxon>Limnofasciculus</taxon>
        <taxon>Limnofasciculus baicalensis</taxon>
    </lineage>
</organism>
<dbReference type="RefSeq" id="WP_254011281.1">
    <property type="nucleotide sequence ID" value="NZ_JAMZMM010000057.1"/>
</dbReference>
<proteinExistence type="predicted"/>
<dbReference type="InterPro" id="IPR010328">
    <property type="entry name" value="DUF928"/>
</dbReference>
<dbReference type="Pfam" id="PF06051">
    <property type="entry name" value="DUF928"/>
    <property type="match status" value="1"/>
</dbReference>